<proteinExistence type="predicted"/>
<dbReference type="AlphaFoldDB" id="A0A1W0WIP9"/>
<dbReference type="OrthoDB" id="249703at2759"/>
<dbReference type="InterPro" id="IPR036282">
    <property type="entry name" value="Glutathione-S-Trfase_C_sf"/>
</dbReference>
<feature type="compositionally biased region" description="Basic and acidic residues" evidence="4">
    <location>
        <begin position="216"/>
        <end position="246"/>
    </location>
</feature>
<evidence type="ECO:0000256" key="3">
    <source>
        <dbReference type="PROSITE-ProRule" id="PRU00519"/>
    </source>
</evidence>
<dbReference type="EMBL" id="MTYJ01000094">
    <property type="protein sequence ID" value="OQV15088.1"/>
    <property type="molecule type" value="Genomic_DNA"/>
</dbReference>
<dbReference type="InterPro" id="IPR050802">
    <property type="entry name" value="EF-GSTs"/>
</dbReference>
<organism evidence="8 9">
    <name type="scientific">Hypsibius exemplaris</name>
    <name type="common">Freshwater tardigrade</name>
    <dbReference type="NCBI Taxonomy" id="2072580"/>
    <lineage>
        <taxon>Eukaryota</taxon>
        <taxon>Metazoa</taxon>
        <taxon>Ecdysozoa</taxon>
        <taxon>Tardigrada</taxon>
        <taxon>Eutardigrada</taxon>
        <taxon>Parachela</taxon>
        <taxon>Hypsibioidea</taxon>
        <taxon>Hypsibiidae</taxon>
        <taxon>Hypsibius</taxon>
    </lineage>
</organism>
<evidence type="ECO:0000256" key="4">
    <source>
        <dbReference type="SAM" id="MobiDB-lite"/>
    </source>
</evidence>
<gene>
    <name evidence="8" type="ORF">BV898_10720</name>
</gene>
<dbReference type="GO" id="GO:0003746">
    <property type="term" value="F:translation elongation factor activity"/>
    <property type="evidence" value="ECO:0007669"/>
    <property type="project" value="UniProtKB-UniRule"/>
</dbReference>
<dbReference type="GO" id="GO:0005737">
    <property type="term" value="C:cytoplasm"/>
    <property type="evidence" value="ECO:0007669"/>
    <property type="project" value="TreeGrafter"/>
</dbReference>
<dbReference type="Gene3D" id="3.40.30.10">
    <property type="entry name" value="Glutaredoxin"/>
    <property type="match status" value="1"/>
</dbReference>
<evidence type="ECO:0000259" key="6">
    <source>
        <dbReference type="PROSITE" id="PS50404"/>
    </source>
</evidence>
<reference evidence="9" key="1">
    <citation type="submission" date="2017-01" db="EMBL/GenBank/DDBJ databases">
        <title>Comparative genomics of anhydrobiosis in the tardigrade Hypsibius dujardini.</title>
        <authorList>
            <person name="Yoshida Y."/>
            <person name="Koutsovoulos G."/>
            <person name="Laetsch D."/>
            <person name="Stevens L."/>
            <person name="Kumar S."/>
            <person name="Horikawa D."/>
            <person name="Ishino K."/>
            <person name="Komine S."/>
            <person name="Tomita M."/>
            <person name="Blaxter M."/>
            <person name="Arakawa K."/>
        </authorList>
    </citation>
    <scope>NUCLEOTIDE SEQUENCE [LARGE SCALE GENOMIC DNA]</scope>
    <source>
        <strain evidence="9">Z151</strain>
    </source>
</reference>
<dbReference type="InterPro" id="IPR001662">
    <property type="entry name" value="EF1B_G_C"/>
</dbReference>
<dbReference type="PANTHER" id="PTHR43986">
    <property type="entry name" value="ELONGATION FACTOR 1-GAMMA"/>
    <property type="match status" value="1"/>
</dbReference>
<evidence type="ECO:0000256" key="1">
    <source>
        <dbReference type="ARBA" id="ARBA00022768"/>
    </source>
</evidence>
<feature type="domain" description="GST C-terminal" evidence="7">
    <location>
        <begin position="90"/>
        <end position="217"/>
    </location>
</feature>
<dbReference type="Proteomes" id="UP000192578">
    <property type="component" value="Unassembled WGS sequence"/>
</dbReference>
<dbReference type="Pfam" id="PF02798">
    <property type="entry name" value="GST_N"/>
    <property type="match status" value="1"/>
</dbReference>
<dbReference type="Pfam" id="PF00043">
    <property type="entry name" value="GST_C"/>
    <property type="match status" value="1"/>
</dbReference>
<evidence type="ECO:0000259" key="7">
    <source>
        <dbReference type="PROSITE" id="PS50405"/>
    </source>
</evidence>
<comment type="caution">
    <text evidence="8">The sequence shown here is derived from an EMBL/GenBank/DDBJ whole genome shotgun (WGS) entry which is preliminary data.</text>
</comment>
<feature type="domain" description="EF-1-gamma C-terminal" evidence="5">
    <location>
        <begin position="266"/>
        <end position="423"/>
    </location>
</feature>
<dbReference type="GO" id="GO:0005634">
    <property type="term" value="C:nucleus"/>
    <property type="evidence" value="ECO:0007669"/>
    <property type="project" value="TreeGrafter"/>
</dbReference>
<dbReference type="Gene3D" id="1.20.1050.10">
    <property type="match status" value="1"/>
</dbReference>
<name>A0A1W0WIP9_HYPEX</name>
<dbReference type="InterPro" id="IPR036249">
    <property type="entry name" value="Thioredoxin-like_sf"/>
</dbReference>
<evidence type="ECO:0000256" key="2">
    <source>
        <dbReference type="ARBA" id="ARBA00022917"/>
    </source>
</evidence>
<dbReference type="SFLD" id="SFLDS00019">
    <property type="entry name" value="Glutathione_Transferase_(cytos"/>
    <property type="match status" value="1"/>
</dbReference>
<evidence type="ECO:0000313" key="9">
    <source>
        <dbReference type="Proteomes" id="UP000192578"/>
    </source>
</evidence>
<dbReference type="InterPro" id="IPR004045">
    <property type="entry name" value="Glutathione_S-Trfase_N"/>
</dbReference>
<feature type="domain" description="GST N-terminal" evidence="6">
    <location>
        <begin position="3"/>
        <end position="89"/>
    </location>
</feature>
<dbReference type="PROSITE" id="PS50405">
    <property type="entry name" value="GST_CTER"/>
    <property type="match status" value="1"/>
</dbReference>
<dbReference type="InterPro" id="IPR036433">
    <property type="entry name" value="EF1B_G_C_sf"/>
</dbReference>
<dbReference type="SUPFAM" id="SSF89942">
    <property type="entry name" value="eEF1-gamma domain"/>
    <property type="match status" value="1"/>
</dbReference>
<accession>A0A1W0WIP9</accession>
<dbReference type="SMART" id="SM01183">
    <property type="entry name" value="EF1G"/>
    <property type="match status" value="1"/>
</dbReference>
<dbReference type="InterPro" id="IPR004046">
    <property type="entry name" value="GST_C"/>
</dbReference>
<dbReference type="PROSITE" id="PS50040">
    <property type="entry name" value="EF1G_C"/>
    <property type="match status" value="1"/>
</dbReference>
<dbReference type="SUPFAM" id="SSF52833">
    <property type="entry name" value="Thioredoxin-like"/>
    <property type="match status" value="1"/>
</dbReference>
<protein>
    <submittedName>
        <fullName evidence="8">Elongation factor 1-gamma</fullName>
    </submittedName>
</protein>
<evidence type="ECO:0000313" key="8">
    <source>
        <dbReference type="EMBL" id="OQV15088.1"/>
    </source>
</evidence>
<keyword evidence="2 3" id="KW-0648">Protein biosynthesis</keyword>
<dbReference type="Gene3D" id="3.30.70.1010">
    <property type="entry name" value="Translation elongation factor EF1B, gamma chain, conserved domain"/>
    <property type="match status" value="1"/>
</dbReference>
<keyword evidence="9" id="KW-1185">Reference proteome</keyword>
<dbReference type="InterPro" id="IPR010987">
    <property type="entry name" value="Glutathione-S-Trfase_C-like"/>
</dbReference>
<sequence length="493" mass="55898">MAVSGTLYSYPDNFRAQKGLIAAQFSGAKVQLISDAPDFVFGETNKSADFLKKFPSGDVPAFESTDKKVHLSEGNAIAHYLANAQLRGETAEKQAEILQWTGFSEHWVVPSVVALSLQAFGSPVPGTESVALEELKKALAVLNTTLGQHKYLVGDQVTLADITLFSDLRLAFVHVIDGGLRGQNLNVVKWFQGLQALPQFKTVLGDVKFYSGDKAKVAGSGDKKEKKEKAPKEEKPKEEKKPKKKEEDEEEEMDAAEAALAAEPKEKDPFQALPKGTFDMDEWKRTYSNEDTVTVAIPYFWDKFDTENYSIWYGEYKFPKELEKVFMSCNLITGMFQRLDKMRKQAFSSVALFGTDNNSTISGVWIWRGQDLAFTLSPDWAVDYESYDWKKLDPKDPKTKKMVNEYWSWEGDFDGKKFNQVWNLVQSVNRVALLAFADEIQTLKLCKPYGGAVYLKENIYIPDPIQTMFYEETPDLRYFGWDAFPLVCLRWSD</sequence>
<dbReference type="CDD" id="cd03181">
    <property type="entry name" value="GST_C_EF1Bgamma_like"/>
    <property type="match status" value="1"/>
</dbReference>
<evidence type="ECO:0000259" key="5">
    <source>
        <dbReference type="PROSITE" id="PS50040"/>
    </source>
</evidence>
<dbReference type="SFLD" id="SFLDG00358">
    <property type="entry name" value="Main_(cytGST)"/>
    <property type="match status" value="1"/>
</dbReference>
<keyword evidence="1 3" id="KW-0251">Elongation factor</keyword>
<dbReference type="CDD" id="cd03044">
    <property type="entry name" value="GST_N_EF1Bgamma"/>
    <property type="match status" value="1"/>
</dbReference>
<dbReference type="PROSITE" id="PS50404">
    <property type="entry name" value="GST_NTER"/>
    <property type="match status" value="1"/>
</dbReference>
<dbReference type="InterPro" id="IPR040079">
    <property type="entry name" value="Glutathione_S-Trfase"/>
</dbReference>
<dbReference type="Pfam" id="PF00647">
    <property type="entry name" value="EF1G"/>
    <property type="match status" value="1"/>
</dbReference>
<dbReference type="FunFam" id="3.30.70.1010:FF:000001">
    <property type="entry name" value="Elongation factor 1-gamma 1"/>
    <property type="match status" value="1"/>
</dbReference>
<dbReference type="PANTHER" id="PTHR43986:SF1">
    <property type="entry name" value="ELONGATION FACTOR 1-GAMMA"/>
    <property type="match status" value="1"/>
</dbReference>
<dbReference type="FunFam" id="3.40.30.10:FF:000233">
    <property type="entry name" value="Elongation factor 1-gamma"/>
    <property type="match status" value="1"/>
</dbReference>
<feature type="region of interest" description="Disordered" evidence="4">
    <location>
        <begin position="216"/>
        <end position="266"/>
    </location>
</feature>
<dbReference type="SUPFAM" id="SSF47616">
    <property type="entry name" value="GST C-terminal domain-like"/>
    <property type="match status" value="1"/>
</dbReference>